<evidence type="ECO:0000256" key="7">
    <source>
        <dbReference type="ARBA" id="ARBA00023128"/>
    </source>
</evidence>
<feature type="region of interest" description="Disordered" evidence="14">
    <location>
        <begin position="155"/>
        <end position="195"/>
    </location>
</feature>
<dbReference type="GO" id="GO:0043139">
    <property type="term" value="F:5'-3' DNA helicase activity"/>
    <property type="evidence" value="ECO:0007669"/>
    <property type="project" value="UniProtKB-UniRule"/>
</dbReference>
<accession>A0A834EWF7</accession>
<dbReference type="CDD" id="cd18809">
    <property type="entry name" value="SF1_C_RecD"/>
    <property type="match status" value="1"/>
</dbReference>
<keyword evidence="8 13" id="KW-0233">DNA recombination</keyword>
<dbReference type="InterPro" id="IPR010285">
    <property type="entry name" value="DNA_helicase_pif1-like_DEAD"/>
</dbReference>
<protein>
    <recommendedName>
        <fullName evidence="13">ATP-dependent DNA helicase PIF1</fullName>
        <ecNumber evidence="13">5.6.2.3</ecNumber>
    </recommendedName>
    <alternativeName>
        <fullName evidence="13">DNA 5'-3' helicase PIF1</fullName>
    </alternativeName>
    <alternativeName>
        <fullName evidence="13">DNA repair and recombination helicase PIF1</fullName>
    </alternativeName>
</protein>
<feature type="domain" description="DNA helicase Pif1-like 2B" evidence="16">
    <location>
        <begin position="507"/>
        <end position="550"/>
    </location>
</feature>
<evidence type="ECO:0000256" key="1">
    <source>
        <dbReference type="ARBA" id="ARBA00022741"/>
    </source>
</evidence>
<dbReference type="EMBL" id="JABVXQ010000001">
    <property type="protein sequence ID" value="KAF6132071.1"/>
    <property type="molecule type" value="Genomic_DNA"/>
</dbReference>
<comment type="catalytic activity">
    <reaction evidence="13">
        <text>ATP + H2O = ADP + phosphate + H(+)</text>
        <dbReference type="Rhea" id="RHEA:13065"/>
        <dbReference type="ChEBI" id="CHEBI:15377"/>
        <dbReference type="ChEBI" id="CHEBI:15378"/>
        <dbReference type="ChEBI" id="CHEBI:30616"/>
        <dbReference type="ChEBI" id="CHEBI:43474"/>
        <dbReference type="ChEBI" id="CHEBI:456216"/>
        <dbReference type="EC" id="5.6.2.3"/>
    </reaction>
</comment>
<comment type="cofactor">
    <cofactor evidence="13">
        <name>Mg(2+)</name>
        <dbReference type="ChEBI" id="CHEBI:18420"/>
    </cofactor>
</comment>
<evidence type="ECO:0000256" key="3">
    <source>
        <dbReference type="ARBA" id="ARBA00022801"/>
    </source>
</evidence>
<gene>
    <name evidence="13" type="primary">PIF1</name>
    <name evidence="18" type="ORF">HJG60_014947</name>
</gene>
<evidence type="ECO:0000256" key="10">
    <source>
        <dbReference type="ARBA" id="ARBA00023235"/>
    </source>
</evidence>
<reference evidence="18 19" key="1">
    <citation type="journal article" date="2020" name="Nature">
        <title>Six reference-quality genomes reveal evolution of bat adaptations.</title>
        <authorList>
            <person name="Jebb D."/>
            <person name="Huang Z."/>
            <person name="Pippel M."/>
            <person name="Hughes G.M."/>
            <person name="Lavrichenko K."/>
            <person name="Devanna P."/>
            <person name="Winkler S."/>
            <person name="Jermiin L.S."/>
            <person name="Skirmuntt E.C."/>
            <person name="Katzourakis A."/>
            <person name="Burkitt-Gray L."/>
            <person name="Ray D.A."/>
            <person name="Sullivan K.A.M."/>
            <person name="Roscito J.G."/>
            <person name="Kirilenko B.M."/>
            <person name="Davalos L.M."/>
            <person name="Corthals A.P."/>
            <person name="Power M.L."/>
            <person name="Jones G."/>
            <person name="Ransome R.D."/>
            <person name="Dechmann D.K.N."/>
            <person name="Locatelli A.G."/>
            <person name="Puechmaille S.J."/>
            <person name="Fedrigo O."/>
            <person name="Jarvis E.D."/>
            <person name="Hiller M."/>
            <person name="Vernes S.C."/>
            <person name="Myers E.W."/>
            <person name="Teeling E.C."/>
        </authorList>
    </citation>
    <scope>NUCLEOTIDE SEQUENCE [LARGE SCALE GENOMIC DNA]</scope>
    <source>
        <strain evidence="18">Bat1K_MPI-CBG_1</strain>
    </source>
</reference>
<evidence type="ECO:0000256" key="14">
    <source>
        <dbReference type="SAM" id="MobiDB-lite"/>
    </source>
</evidence>
<dbReference type="GO" id="GO:0005739">
    <property type="term" value="C:mitochondrion"/>
    <property type="evidence" value="ECO:0007669"/>
    <property type="project" value="UniProtKB-SubCell"/>
</dbReference>
<dbReference type="GO" id="GO:0006310">
    <property type="term" value="P:DNA recombination"/>
    <property type="evidence" value="ECO:0007669"/>
    <property type="project" value="UniProtKB-UniRule"/>
</dbReference>
<proteinExistence type="inferred from homology"/>
<feature type="DNA-binding region" evidence="13">
    <location>
        <begin position="623"/>
        <end position="642"/>
    </location>
</feature>
<dbReference type="InterPro" id="IPR027417">
    <property type="entry name" value="P-loop_NTPase"/>
</dbReference>
<dbReference type="GO" id="GO:0005524">
    <property type="term" value="F:ATP binding"/>
    <property type="evidence" value="ECO:0007669"/>
    <property type="project" value="UniProtKB-UniRule"/>
</dbReference>
<evidence type="ECO:0000259" key="17">
    <source>
        <dbReference type="Pfam" id="PF25344"/>
    </source>
</evidence>
<feature type="domain" description="PIF1/LRR1 pleckstrin homology" evidence="17">
    <location>
        <begin position="16"/>
        <end position="125"/>
    </location>
</feature>
<evidence type="ECO:0000259" key="16">
    <source>
        <dbReference type="Pfam" id="PF21530"/>
    </source>
</evidence>
<dbReference type="CDD" id="cd18037">
    <property type="entry name" value="DEXSc_Pif1_like"/>
    <property type="match status" value="1"/>
</dbReference>
<evidence type="ECO:0000256" key="4">
    <source>
        <dbReference type="ARBA" id="ARBA00022806"/>
    </source>
</evidence>
<evidence type="ECO:0000256" key="6">
    <source>
        <dbReference type="ARBA" id="ARBA00023125"/>
    </source>
</evidence>
<keyword evidence="3 13" id="KW-0378">Hydrolase</keyword>
<dbReference type="PANTHER" id="PTHR47642">
    <property type="entry name" value="ATP-DEPENDENT DNA HELICASE"/>
    <property type="match status" value="1"/>
</dbReference>
<dbReference type="GO" id="GO:0010521">
    <property type="term" value="F:telomerase inhibitor activity"/>
    <property type="evidence" value="ECO:0007669"/>
    <property type="project" value="UniProtKB-UniRule"/>
</dbReference>
<keyword evidence="10 13" id="KW-0413">Isomerase</keyword>
<dbReference type="AlphaFoldDB" id="A0A834EWF7"/>
<dbReference type="GO" id="GO:0032211">
    <property type="term" value="P:negative regulation of telomere maintenance via telomerase"/>
    <property type="evidence" value="ECO:0007669"/>
    <property type="project" value="UniProtKB-UniRule"/>
</dbReference>
<keyword evidence="7 13" id="KW-0496">Mitochondrion</keyword>
<feature type="binding site" evidence="13">
    <location>
        <begin position="274"/>
        <end position="281"/>
    </location>
    <ligand>
        <name>ATP</name>
        <dbReference type="ChEBI" id="CHEBI:30616"/>
    </ligand>
</feature>
<keyword evidence="4 13" id="KW-0347">Helicase</keyword>
<keyword evidence="6 13" id="KW-0238">DNA-binding</keyword>
<dbReference type="SUPFAM" id="SSF52540">
    <property type="entry name" value="P-loop containing nucleoside triphosphate hydrolases"/>
    <property type="match status" value="2"/>
</dbReference>
<dbReference type="HAMAP" id="MF_03176">
    <property type="entry name" value="PIF1"/>
    <property type="match status" value="1"/>
</dbReference>
<evidence type="ECO:0000256" key="5">
    <source>
        <dbReference type="ARBA" id="ARBA00022840"/>
    </source>
</evidence>
<dbReference type="Pfam" id="PF25344">
    <property type="entry name" value="PH_LRR1"/>
    <property type="match status" value="1"/>
</dbReference>
<evidence type="ECO:0000256" key="8">
    <source>
        <dbReference type="ARBA" id="ARBA00023172"/>
    </source>
</evidence>
<evidence type="ECO:0000256" key="12">
    <source>
        <dbReference type="ARBA" id="ARBA00065873"/>
    </source>
</evidence>
<evidence type="ECO:0000313" key="19">
    <source>
        <dbReference type="Proteomes" id="UP000664940"/>
    </source>
</evidence>
<evidence type="ECO:0000256" key="13">
    <source>
        <dbReference type="HAMAP-Rule" id="MF_03176"/>
    </source>
</evidence>
<keyword evidence="5 13" id="KW-0067">ATP-binding</keyword>
<dbReference type="GO" id="GO:0000723">
    <property type="term" value="P:telomere maintenance"/>
    <property type="evidence" value="ECO:0007669"/>
    <property type="project" value="InterPro"/>
</dbReference>
<dbReference type="GO" id="GO:0160225">
    <property type="term" value="F:G-quadruplex unwinding activity"/>
    <property type="evidence" value="ECO:0007669"/>
    <property type="project" value="UniProtKB-UniRule"/>
</dbReference>
<keyword evidence="1 13" id="KW-0547">Nucleotide-binding</keyword>
<dbReference type="EC" id="5.6.2.3" evidence="13"/>
<feature type="region of interest" description="Disordered" evidence="14">
    <location>
        <begin position="125"/>
        <end position="144"/>
    </location>
</feature>
<feature type="region of interest" description="Disordered" evidence="14">
    <location>
        <begin position="668"/>
        <end position="687"/>
    </location>
</feature>
<dbReference type="PANTHER" id="PTHR47642:SF7">
    <property type="entry name" value="ATP-DEPENDENT DNA HELICASE PIF1"/>
    <property type="match status" value="1"/>
</dbReference>
<dbReference type="InterPro" id="IPR048293">
    <property type="entry name" value="PIF1_RRM3_pfh1"/>
</dbReference>
<feature type="compositionally biased region" description="Basic and acidic residues" evidence="14">
    <location>
        <begin position="184"/>
        <end position="195"/>
    </location>
</feature>
<evidence type="ECO:0000256" key="9">
    <source>
        <dbReference type="ARBA" id="ARBA00023204"/>
    </source>
</evidence>
<comment type="subunit">
    <text evidence="12 13">Monomer. Interacts with telomerase.</text>
</comment>
<keyword evidence="9 13" id="KW-0234">DNA repair</keyword>
<dbReference type="InterPro" id="IPR051055">
    <property type="entry name" value="PIF1_helicase"/>
</dbReference>
<keyword evidence="11 13" id="KW-0539">Nucleus</keyword>
<keyword evidence="2 13" id="KW-0227">DNA damage</keyword>
<feature type="domain" description="DNA helicase Pif1-like DEAD-box helicase" evidence="15">
    <location>
        <begin position="252"/>
        <end position="450"/>
    </location>
</feature>
<name>A0A834EWF7_9CHIR</name>
<dbReference type="Pfam" id="PF05970">
    <property type="entry name" value="PIF1"/>
    <property type="match status" value="1"/>
</dbReference>
<dbReference type="Proteomes" id="UP000664940">
    <property type="component" value="Unassembled WGS sequence"/>
</dbReference>
<dbReference type="GO" id="GO:0005634">
    <property type="term" value="C:nucleus"/>
    <property type="evidence" value="ECO:0007669"/>
    <property type="project" value="UniProtKB-SubCell"/>
</dbReference>
<dbReference type="GO" id="GO:0016787">
    <property type="term" value="F:hydrolase activity"/>
    <property type="evidence" value="ECO:0007669"/>
    <property type="project" value="UniProtKB-KW"/>
</dbReference>
<evidence type="ECO:0000313" key="18">
    <source>
        <dbReference type="EMBL" id="KAF6132071.1"/>
    </source>
</evidence>
<comment type="subcellular location">
    <subcellularLocation>
        <location evidence="13">Nucleus</location>
    </subcellularLocation>
    <subcellularLocation>
        <location evidence="13">Mitochondrion</location>
    </subcellularLocation>
</comment>
<dbReference type="FunFam" id="3.40.50.300:FF:003367">
    <property type="entry name" value="ATP-dependent DNA helicase PIF1"/>
    <property type="match status" value="1"/>
</dbReference>
<dbReference type="FunFam" id="3.40.50.300:FF:000805">
    <property type="entry name" value="ATP-dependent DNA helicase PIF1"/>
    <property type="match status" value="1"/>
</dbReference>
<feature type="compositionally biased region" description="Acidic residues" evidence="14">
    <location>
        <begin position="671"/>
        <end position="687"/>
    </location>
</feature>
<dbReference type="Pfam" id="PF21530">
    <property type="entry name" value="Pif1_2B_dom"/>
    <property type="match status" value="1"/>
</dbReference>
<dbReference type="GO" id="GO:0006281">
    <property type="term" value="P:DNA repair"/>
    <property type="evidence" value="ECO:0007669"/>
    <property type="project" value="UniProtKB-UniRule"/>
</dbReference>
<evidence type="ECO:0000256" key="11">
    <source>
        <dbReference type="ARBA" id="ARBA00023242"/>
    </source>
</evidence>
<comment type="similarity">
    <text evidence="13">Belongs to the helicase family. PIF1 subfamily.</text>
</comment>
<dbReference type="GO" id="GO:0051880">
    <property type="term" value="F:G-quadruplex DNA binding"/>
    <property type="evidence" value="ECO:0007669"/>
    <property type="project" value="UniProtKB-UniRule"/>
</dbReference>
<dbReference type="InterPro" id="IPR057437">
    <property type="entry name" value="PIF1/LRR1_PH"/>
</dbReference>
<sequence>MLSDTLAAAAECEDSELRCRVTVEELSPGGQPRRRKALRTAELSLGRNERRELMLRLQAPGPAERPRCFPLRATRLFTRFAASGRSALRIPADGAPGAGAVQLLLSDCPPDRLRRFLRTLRLKLASAPGPGPPSARTQLLGPRSRDFFTISPVQPEELRRAAATRGPDTTLVKRPTKSQVGAEPQHHEDTKGEHLGCETGCATKLEKTKETQVRGEHVVSEEMPTGHLSMTEEGPRWPLPVKRLSLPPTKLQLSEEQAAVLRVVLKGQSIFFTGSAGTGKSYLLKRILGSLPPTGTVATASTGVAACHIGGTTLHAFAGIGSGQAPLAQCVALAQRPGVRQGWLSCQRLVIDEISMVEADLFDKLEAVARAVRQQNKPFGGIQLIICGDFLQLPPVTKGSQPPQFCFQAKSWRRCVPVTLELTKVWRQADQTFISLLQAVRLGRCSEEVTRQLKATATHQVGRDGIVATRLCTHQDDVALTNERRLQELPGKVHSFEAMDSDPEQARTLDVQCPVSKLLQLKLGAQVMLVKNLAVSRGLVNGARGVVVGFETEGRGLPQVRFLCGVTEIIRADRWIVQATGGQLLSRQQLPLQLAWAISIHKSQGMSLDCVEISLSRVFANGQAYVALSRARSLQGLRVLDFDPTVVRCDPRVLRFYATLRRSSDLGLESPNDDEAASDQENVDPNL</sequence>
<evidence type="ECO:0000256" key="2">
    <source>
        <dbReference type="ARBA" id="ARBA00022763"/>
    </source>
</evidence>
<organism evidence="18 19">
    <name type="scientific">Phyllostomus discolor</name>
    <name type="common">pale spear-nosed bat</name>
    <dbReference type="NCBI Taxonomy" id="89673"/>
    <lineage>
        <taxon>Eukaryota</taxon>
        <taxon>Metazoa</taxon>
        <taxon>Chordata</taxon>
        <taxon>Craniata</taxon>
        <taxon>Vertebrata</taxon>
        <taxon>Euteleostomi</taxon>
        <taxon>Mammalia</taxon>
        <taxon>Eutheria</taxon>
        <taxon>Laurasiatheria</taxon>
        <taxon>Chiroptera</taxon>
        <taxon>Yangochiroptera</taxon>
        <taxon>Phyllostomidae</taxon>
        <taxon>Phyllostominae</taxon>
        <taxon>Phyllostomus</taxon>
    </lineage>
</organism>
<dbReference type="InterPro" id="IPR049163">
    <property type="entry name" value="Pif1-like_2B_dom"/>
</dbReference>
<dbReference type="Gene3D" id="3.40.50.300">
    <property type="entry name" value="P-loop containing nucleotide triphosphate hydrolases"/>
    <property type="match status" value="2"/>
</dbReference>
<comment type="function">
    <text evidence="13">DNA-dependent ATPase and 5'-3' DNA helicase required for the maintenance of both mitochondrial and nuclear genome stability. Efficiently unwinds G-quadruplex (G4) DNA structures and forked RNA-DNA hybrids. Resolves G4 structures, preventing replication pausing and double-strand breaks (DSBs) at G4 motifs. Involved in the maintenance of telomeric DNA. Inhibits telomere elongation, de novo telomere formation and telomere addition to DSBs via catalytic inhibition of telomerase. Reduces the processivity of telomerase by displacing active telomerase from DNA ends. Releases telomerase by unwinding the short telomerase RNA/telomeric DNA hybrid that is the intermediate in the telomerase reaction. Possesses an intrinsic strand annealing activity.</text>
</comment>
<evidence type="ECO:0000259" key="15">
    <source>
        <dbReference type="Pfam" id="PF05970"/>
    </source>
</evidence>
<comment type="caution">
    <text evidence="18">The sequence shown here is derived from an EMBL/GenBank/DDBJ whole genome shotgun (WGS) entry which is preliminary data.</text>
</comment>